<dbReference type="EC" id="2.7.1.160" evidence="3"/>
<dbReference type="SUPFAM" id="SSF56399">
    <property type="entry name" value="ADP-ribosylation"/>
    <property type="match status" value="1"/>
</dbReference>
<comment type="similarity">
    <text evidence="2">Belongs to the KptA/TPT1 family.</text>
</comment>
<dbReference type="InterPro" id="IPR002745">
    <property type="entry name" value="Ptrans_KptA/Tpt1"/>
</dbReference>
<feature type="region of interest" description="Disordered" evidence="7">
    <location>
        <begin position="1"/>
        <end position="34"/>
    </location>
</feature>
<evidence type="ECO:0000256" key="1">
    <source>
        <dbReference type="ARBA" id="ARBA00003343"/>
    </source>
</evidence>
<dbReference type="GO" id="GO:0006388">
    <property type="term" value="P:tRNA splicing, via endonucleolytic cleavage and ligation"/>
    <property type="evidence" value="ECO:0007669"/>
    <property type="project" value="TreeGrafter"/>
</dbReference>
<evidence type="ECO:0000256" key="3">
    <source>
        <dbReference type="ARBA" id="ARBA00012007"/>
    </source>
</evidence>
<dbReference type="Gene3D" id="3.20.170.30">
    <property type="match status" value="2"/>
</dbReference>
<keyword evidence="5" id="KW-0520">NAD</keyword>
<dbReference type="InterPro" id="IPR042081">
    <property type="entry name" value="RNA_2'-PTrans_C"/>
</dbReference>
<comment type="function">
    <text evidence="1">Catalyzes the last step of tRNA splicing, the transfer of the splice junction 2'-phosphate from ligated tRNA to NAD to produce ADP-ribose 1''-2'' cyclic phosphate.</text>
</comment>
<feature type="compositionally biased region" description="Basic and acidic residues" evidence="7">
    <location>
        <begin position="221"/>
        <end position="238"/>
    </location>
</feature>
<evidence type="ECO:0000313" key="9">
    <source>
        <dbReference type="Proteomes" id="UP001165063"/>
    </source>
</evidence>
<dbReference type="Proteomes" id="UP001165063">
    <property type="component" value="Unassembled WGS sequence"/>
</dbReference>
<dbReference type="InterPro" id="IPR042080">
    <property type="entry name" value="RNA_2'-PTrans_N"/>
</dbReference>
<evidence type="ECO:0000256" key="6">
    <source>
        <dbReference type="ARBA" id="ARBA00047949"/>
    </source>
</evidence>
<comment type="caution">
    <text evidence="8">The sequence shown here is derived from an EMBL/GenBank/DDBJ whole genome shotgun (WGS) entry which is preliminary data.</text>
</comment>
<evidence type="ECO:0000256" key="7">
    <source>
        <dbReference type="SAM" id="MobiDB-lite"/>
    </source>
</evidence>
<keyword evidence="9" id="KW-1185">Reference proteome</keyword>
<evidence type="ECO:0000313" key="8">
    <source>
        <dbReference type="EMBL" id="GMG21168.1"/>
    </source>
</evidence>
<dbReference type="GO" id="GO:0000215">
    <property type="term" value="F:tRNA 2'-phosphotransferase activity"/>
    <property type="evidence" value="ECO:0007669"/>
    <property type="project" value="UniProtKB-EC"/>
</dbReference>
<name>A0A9W6YV33_AMBMO</name>
<evidence type="ECO:0000256" key="4">
    <source>
        <dbReference type="ARBA" id="ARBA00022679"/>
    </source>
</evidence>
<dbReference type="OrthoDB" id="419694at2759"/>
<organism evidence="8 9">
    <name type="scientific">Ambrosiozyma monospora</name>
    <name type="common">Yeast</name>
    <name type="synonym">Endomycopsis monosporus</name>
    <dbReference type="NCBI Taxonomy" id="43982"/>
    <lineage>
        <taxon>Eukaryota</taxon>
        <taxon>Fungi</taxon>
        <taxon>Dikarya</taxon>
        <taxon>Ascomycota</taxon>
        <taxon>Saccharomycotina</taxon>
        <taxon>Pichiomycetes</taxon>
        <taxon>Pichiales</taxon>
        <taxon>Pichiaceae</taxon>
        <taxon>Ambrosiozyma</taxon>
    </lineage>
</organism>
<feature type="region of interest" description="Disordered" evidence="7">
    <location>
        <begin position="205"/>
        <end position="243"/>
    </location>
</feature>
<sequence length="323" mass="36662">MSNQPSQNTIKRKPTNNGNGKKKHNHRPSNPKTREITISKALSKLLRHQAIKQGLKIDSQGFVQLQEVLSNKLLKSNHAKPEEIFQAVSNNDKKRFKIVLRSQTPNQTENKEATTYDPEKLPNYYICALQGHSIKTVTDSYDLVELPLDKPEMWPLEIIHGTSYANWELIKKSGGLSKMRRNHVHFAAGLPYFLVKRRQTGWFEKKSHGEGGDNGLGNGNAHDESKRCKDGNGIRSDEKNDDFEEREKVISGMRKSSQVLIYLDVTKLLNQKEEEKQCDGTREQFLRFYKSGNGVILTPGDENGIVRLEWVLKVTDAAGNPIS</sequence>
<accession>A0A9W6YV33</accession>
<dbReference type="AlphaFoldDB" id="A0A9W6YV33"/>
<dbReference type="Gene3D" id="1.10.10.970">
    <property type="entry name" value="RNA 2'-phosphotransferase, Tpt1/KptA family, N-terminal domain"/>
    <property type="match status" value="1"/>
</dbReference>
<dbReference type="Pfam" id="PF01885">
    <property type="entry name" value="PTS_2-RNA"/>
    <property type="match status" value="1"/>
</dbReference>
<protein>
    <recommendedName>
        <fullName evidence="3">2'-phosphotransferase</fullName>
        <ecNumber evidence="3">2.7.1.160</ecNumber>
    </recommendedName>
</protein>
<reference evidence="8" key="1">
    <citation type="submission" date="2023-04" db="EMBL/GenBank/DDBJ databases">
        <title>Ambrosiozyma monospora NBRC 1965.</title>
        <authorList>
            <person name="Ichikawa N."/>
            <person name="Sato H."/>
            <person name="Tonouchi N."/>
        </authorList>
    </citation>
    <scope>NUCLEOTIDE SEQUENCE</scope>
    <source>
        <strain evidence="8">NBRC 1965</strain>
    </source>
</reference>
<dbReference type="PANTHER" id="PTHR12684:SF2">
    <property type="entry name" value="TRNA 2'-PHOSPHOTRANSFERASE 1"/>
    <property type="match status" value="1"/>
</dbReference>
<dbReference type="EMBL" id="BSXU01000576">
    <property type="protein sequence ID" value="GMG21168.1"/>
    <property type="molecule type" value="Genomic_DNA"/>
</dbReference>
<gene>
    <name evidence="8" type="ORF">Amon01_000178200</name>
</gene>
<dbReference type="PANTHER" id="PTHR12684">
    <property type="entry name" value="PUTATIVE PHOSPHOTRANSFERASE"/>
    <property type="match status" value="1"/>
</dbReference>
<evidence type="ECO:0000256" key="2">
    <source>
        <dbReference type="ARBA" id="ARBA00009836"/>
    </source>
</evidence>
<keyword evidence="4" id="KW-0808">Transferase</keyword>
<feature type="compositionally biased region" description="Basic residues" evidence="7">
    <location>
        <begin position="10"/>
        <end position="29"/>
    </location>
</feature>
<comment type="catalytic activity">
    <reaction evidence="6">
        <text>2'-phospho-[ligated tRNA] + NAD(+) = mature tRNA + ADP-alpha-D-ribose 1'',2''-cyclic phosphate + nicotinamide</text>
        <dbReference type="Rhea" id="RHEA:23324"/>
        <dbReference type="Rhea" id="RHEA-COMP:11106"/>
        <dbReference type="Rhea" id="RHEA-COMP:11107"/>
        <dbReference type="ChEBI" id="CHEBI:17154"/>
        <dbReference type="ChEBI" id="CHEBI:57540"/>
        <dbReference type="ChEBI" id="CHEBI:76596"/>
        <dbReference type="ChEBI" id="CHEBI:82883"/>
        <dbReference type="ChEBI" id="CHEBI:85027"/>
        <dbReference type="EC" id="2.7.1.160"/>
    </reaction>
</comment>
<proteinExistence type="inferred from homology"/>
<evidence type="ECO:0000256" key="5">
    <source>
        <dbReference type="ARBA" id="ARBA00023027"/>
    </source>
</evidence>